<dbReference type="Proteomes" id="UP000253517">
    <property type="component" value="Unassembled WGS sequence"/>
</dbReference>
<dbReference type="EMBL" id="QPJS01000003">
    <property type="protein sequence ID" value="RCX03298.1"/>
    <property type="molecule type" value="Genomic_DNA"/>
</dbReference>
<dbReference type="RefSeq" id="WP_037358812.1">
    <property type="nucleotide sequence ID" value="NZ_BHZF01000003.1"/>
</dbReference>
<accession>A0A369A4G6</accession>
<comment type="caution">
    <text evidence="1">The sequence shown here is derived from an EMBL/GenBank/DDBJ whole genome shotgun (WGS) entry which is preliminary data.</text>
</comment>
<dbReference type="AlphaFoldDB" id="A0A369A4G6"/>
<dbReference type="Pfam" id="PF08889">
    <property type="entry name" value="WbqC"/>
    <property type="match status" value="1"/>
</dbReference>
<evidence type="ECO:0000313" key="1">
    <source>
        <dbReference type="EMBL" id="RCX03298.1"/>
    </source>
</evidence>
<evidence type="ECO:0000313" key="2">
    <source>
        <dbReference type="Proteomes" id="UP000253517"/>
    </source>
</evidence>
<protein>
    <submittedName>
        <fullName evidence="1">WbqC-like protein</fullName>
    </submittedName>
</protein>
<sequence length="201" mass="23416">MQKEILEFPPFLFPATDWFTLWLNTDQKLILKNYPWNKQSSFNRFYIDGPNGGQKLTIPVIHPHQGASVDQIQICYDSDWQSIHLKTLNSVYNNSPFYEFLSNNLEDLYSSRPVYLIDFCLASIDLCLLWLKEKKANSSLSEEITNSHPVDFELKMGTLNHIQSKPYKQVFSYKNGFLPKRSVIDLIFNEGPLAKSHLLDY</sequence>
<dbReference type="InterPro" id="IPR014985">
    <property type="entry name" value="WbqC"/>
</dbReference>
<name>A0A369A4G6_9FLAO</name>
<organism evidence="1 2">
    <name type="scientific">Schleiferia thermophila</name>
    <dbReference type="NCBI Taxonomy" id="884107"/>
    <lineage>
        <taxon>Bacteria</taxon>
        <taxon>Pseudomonadati</taxon>
        <taxon>Bacteroidota</taxon>
        <taxon>Flavobacteriia</taxon>
        <taxon>Flavobacteriales</taxon>
        <taxon>Schleiferiaceae</taxon>
        <taxon>Schleiferia</taxon>
    </lineage>
</organism>
<reference evidence="1 2" key="1">
    <citation type="submission" date="2018-07" db="EMBL/GenBank/DDBJ databases">
        <title>Genomic Encyclopedia of Type Strains, Phase IV (KMG-IV): sequencing the most valuable type-strain genomes for metagenomic binning, comparative biology and taxonomic classification.</title>
        <authorList>
            <person name="Goeker M."/>
        </authorList>
    </citation>
    <scope>NUCLEOTIDE SEQUENCE [LARGE SCALE GENOMIC DNA]</scope>
    <source>
        <strain evidence="1 2">DSM 21410</strain>
    </source>
</reference>
<proteinExistence type="predicted"/>
<gene>
    <name evidence="1" type="ORF">DES35_103183</name>
</gene>
<keyword evidence="2" id="KW-1185">Reference proteome</keyword>